<keyword evidence="4" id="KW-1185">Reference proteome</keyword>
<organism evidence="3 4">
    <name type="scientific">Paenibacillus gallinarum</name>
    <dbReference type="NCBI Taxonomy" id="2762232"/>
    <lineage>
        <taxon>Bacteria</taxon>
        <taxon>Bacillati</taxon>
        <taxon>Bacillota</taxon>
        <taxon>Bacilli</taxon>
        <taxon>Bacillales</taxon>
        <taxon>Paenibacillaceae</taxon>
        <taxon>Paenibacillus</taxon>
    </lineage>
</organism>
<dbReference type="InterPro" id="IPR051398">
    <property type="entry name" value="Polysacch_Deacetylase"/>
</dbReference>
<accession>A0ABR8SUK6</accession>
<dbReference type="InterPro" id="IPR011330">
    <property type="entry name" value="Glyco_hydro/deAcase_b/a-brl"/>
</dbReference>
<dbReference type="InterPro" id="IPR002509">
    <property type="entry name" value="NODB_dom"/>
</dbReference>
<evidence type="ECO:0000313" key="4">
    <source>
        <dbReference type="Proteomes" id="UP000608071"/>
    </source>
</evidence>
<protein>
    <submittedName>
        <fullName evidence="3">Polysaccharide deacetylase family protein</fullName>
    </submittedName>
</protein>
<dbReference type="Gene3D" id="3.20.20.370">
    <property type="entry name" value="Glycoside hydrolase/deacetylase"/>
    <property type="match status" value="1"/>
</dbReference>
<keyword evidence="1" id="KW-0732">Signal</keyword>
<comment type="caution">
    <text evidence="3">The sequence shown here is derived from an EMBL/GenBank/DDBJ whole genome shotgun (WGS) entry which is preliminary data.</text>
</comment>
<dbReference type="CDD" id="cd10966">
    <property type="entry name" value="CE4_yadE_5s"/>
    <property type="match status" value="1"/>
</dbReference>
<dbReference type="SUPFAM" id="SSF88713">
    <property type="entry name" value="Glycoside hydrolase/deacetylase"/>
    <property type="match status" value="1"/>
</dbReference>
<dbReference type="Proteomes" id="UP000608071">
    <property type="component" value="Unassembled WGS sequence"/>
</dbReference>
<name>A0ABR8SUK6_9BACL</name>
<dbReference type="PROSITE" id="PS51677">
    <property type="entry name" value="NODB"/>
    <property type="match status" value="1"/>
</dbReference>
<evidence type="ECO:0000256" key="1">
    <source>
        <dbReference type="ARBA" id="ARBA00022729"/>
    </source>
</evidence>
<sequence length="314" mass="36242">MNRKFLKKWSPRLAIVLVAMIIVYAALVSNPTNAFSQKVCTSWQMVKNKSFILSHRQLSENIIDTAYAENVTEQQAKQVPILMYHYLVPKSLNKEPGNKSVMNAEDFEEGMDYLHQEGYYTPTLQELEQYINGEITLPKKSVVITFDDGYENNLIYAYPILKKYNFKAAVFVIGSKTQEKNEPFDPARKSFLTKAQMEESKDVFEFHSHTYNLHYKGFEKCGSTYAAGLDSKLLKQDMKQMKEFGIDTPYFAYPYGNKSTQMMYYLREEGYRMAFSVRQGFVKPGDNPMKLNRLTVTTGTDLSVLLHPLDESLE</sequence>
<dbReference type="EMBL" id="JACSQL010000001">
    <property type="protein sequence ID" value="MBD7967187.1"/>
    <property type="molecule type" value="Genomic_DNA"/>
</dbReference>
<dbReference type="Pfam" id="PF01522">
    <property type="entry name" value="Polysacc_deac_1"/>
    <property type="match status" value="1"/>
</dbReference>
<feature type="domain" description="NodB homology" evidence="2">
    <location>
        <begin position="140"/>
        <end position="314"/>
    </location>
</feature>
<reference evidence="3 4" key="1">
    <citation type="submission" date="2020-08" db="EMBL/GenBank/DDBJ databases">
        <title>A Genomic Blueprint of the Chicken Gut Microbiome.</title>
        <authorList>
            <person name="Gilroy R."/>
            <person name="Ravi A."/>
            <person name="Getino M."/>
            <person name="Pursley I."/>
            <person name="Horton D.L."/>
            <person name="Alikhan N.-F."/>
            <person name="Baker D."/>
            <person name="Gharbi K."/>
            <person name="Hall N."/>
            <person name="Watson M."/>
            <person name="Adriaenssens E.M."/>
            <person name="Foster-Nyarko E."/>
            <person name="Jarju S."/>
            <person name="Secka A."/>
            <person name="Antonio M."/>
            <person name="Oren A."/>
            <person name="Chaudhuri R."/>
            <person name="La Ragione R.M."/>
            <person name="Hildebrand F."/>
            <person name="Pallen M.J."/>
        </authorList>
    </citation>
    <scope>NUCLEOTIDE SEQUENCE [LARGE SCALE GENOMIC DNA]</scope>
    <source>
        <strain evidence="3 4">Sa2BVA9</strain>
    </source>
</reference>
<evidence type="ECO:0000313" key="3">
    <source>
        <dbReference type="EMBL" id="MBD7967187.1"/>
    </source>
</evidence>
<proteinExistence type="predicted"/>
<dbReference type="RefSeq" id="WP_191798321.1">
    <property type="nucleotide sequence ID" value="NZ_JACSQL010000001.1"/>
</dbReference>
<dbReference type="PANTHER" id="PTHR34216:SF7">
    <property type="entry name" value="POLY-BETA-1,6-N-ACETYL-D-GLUCOSAMINE N-DEACETYLASE"/>
    <property type="match status" value="1"/>
</dbReference>
<dbReference type="PANTHER" id="PTHR34216">
    <property type="match status" value="1"/>
</dbReference>
<evidence type="ECO:0000259" key="2">
    <source>
        <dbReference type="PROSITE" id="PS51677"/>
    </source>
</evidence>
<gene>
    <name evidence="3" type="ORF">H9647_03845</name>
</gene>